<dbReference type="PROSITE" id="PS00170">
    <property type="entry name" value="CSA_PPIASE_1"/>
    <property type="match status" value="1"/>
</dbReference>
<protein>
    <recommendedName>
        <fullName evidence="4">Peptidyl-prolyl cis-trans isomerase</fullName>
        <shortName evidence="4">PPIase</shortName>
        <ecNumber evidence="4">5.2.1.8</ecNumber>
    </recommendedName>
</protein>
<evidence type="ECO:0000256" key="1">
    <source>
        <dbReference type="ARBA" id="ARBA00002388"/>
    </source>
</evidence>
<evidence type="ECO:0000256" key="2">
    <source>
        <dbReference type="ARBA" id="ARBA00023110"/>
    </source>
</evidence>
<dbReference type="AlphaFoldDB" id="A0A0E2H844"/>
<evidence type="ECO:0000259" key="6">
    <source>
        <dbReference type="PROSITE" id="PS50072"/>
    </source>
</evidence>
<comment type="caution">
    <text evidence="7">The sequence shown here is derived from an EMBL/GenBank/DDBJ whole genome shotgun (WGS) entry which is preliminary data.</text>
</comment>
<dbReference type="CDD" id="cd00317">
    <property type="entry name" value="cyclophilin"/>
    <property type="match status" value="1"/>
</dbReference>
<dbReference type="EC" id="5.2.1.8" evidence="4"/>
<dbReference type="PATRIC" id="fig|999408.3.peg.3690"/>
<name>A0A0E2H844_9FIRM</name>
<comment type="similarity">
    <text evidence="4">Belongs to the cyclophilin-type PPIase family.</text>
</comment>
<dbReference type="InterPro" id="IPR029000">
    <property type="entry name" value="Cyclophilin-like_dom_sf"/>
</dbReference>
<feature type="signal peptide" evidence="4">
    <location>
        <begin position="1"/>
        <end position="27"/>
    </location>
</feature>
<comment type="function">
    <text evidence="1 4">PPIases accelerate the folding of proteins. It catalyzes the cis-trans isomerization of proline imidic peptide bonds in oligopeptides.</text>
</comment>
<dbReference type="InterPro" id="IPR002130">
    <property type="entry name" value="Cyclophilin-type_PPIase_dom"/>
</dbReference>
<proteinExistence type="inferred from homology"/>
<accession>A0A0E2H844</accession>
<dbReference type="PANTHER" id="PTHR45625:SF4">
    <property type="entry name" value="PEPTIDYLPROLYL ISOMERASE DOMAIN AND WD REPEAT-CONTAINING PROTEIN 1"/>
    <property type="match status" value="1"/>
</dbReference>
<dbReference type="GO" id="GO:0006457">
    <property type="term" value="P:protein folding"/>
    <property type="evidence" value="ECO:0007669"/>
    <property type="project" value="InterPro"/>
</dbReference>
<dbReference type="InterPro" id="IPR044666">
    <property type="entry name" value="Cyclophilin_A-like"/>
</dbReference>
<keyword evidence="4" id="KW-0732">Signal</keyword>
<evidence type="ECO:0000313" key="8">
    <source>
        <dbReference type="Proteomes" id="UP000013085"/>
    </source>
</evidence>
<dbReference type="PROSITE" id="PS50072">
    <property type="entry name" value="CSA_PPIASE_2"/>
    <property type="match status" value="1"/>
</dbReference>
<feature type="chain" id="PRO_5006515452" description="Peptidyl-prolyl cis-trans isomerase" evidence="4">
    <location>
        <begin position="28"/>
        <end position="237"/>
    </location>
</feature>
<feature type="region of interest" description="Disordered" evidence="5">
    <location>
        <begin position="36"/>
        <end position="68"/>
    </location>
</feature>
<keyword evidence="3 4" id="KW-0413">Isomerase</keyword>
<evidence type="ECO:0000313" key="7">
    <source>
        <dbReference type="EMBL" id="ENZ12289.1"/>
    </source>
</evidence>
<dbReference type="PANTHER" id="PTHR45625">
    <property type="entry name" value="PEPTIDYL-PROLYL CIS-TRANS ISOMERASE-RELATED"/>
    <property type="match status" value="1"/>
</dbReference>
<feature type="domain" description="PPIase cyclophilin-type" evidence="6">
    <location>
        <begin position="75"/>
        <end position="209"/>
    </location>
</feature>
<dbReference type="Pfam" id="PF00160">
    <property type="entry name" value="Pro_isomerase"/>
    <property type="match status" value="1"/>
</dbReference>
<dbReference type="EMBL" id="AGYR01000039">
    <property type="protein sequence ID" value="ENZ12289.1"/>
    <property type="molecule type" value="Genomic_DNA"/>
</dbReference>
<dbReference type="Gene3D" id="2.40.100.10">
    <property type="entry name" value="Cyclophilin-like"/>
    <property type="match status" value="1"/>
</dbReference>
<keyword evidence="2 4" id="KW-0697">Rotamase</keyword>
<evidence type="ECO:0000256" key="5">
    <source>
        <dbReference type="SAM" id="MobiDB-lite"/>
    </source>
</evidence>
<gene>
    <name evidence="7" type="ORF">HMPREF1090_03412</name>
</gene>
<evidence type="ECO:0000256" key="3">
    <source>
        <dbReference type="ARBA" id="ARBA00023235"/>
    </source>
</evidence>
<reference evidence="7 8" key="1">
    <citation type="submission" date="2013-01" db="EMBL/GenBank/DDBJ databases">
        <title>The Genome Sequence of Clostridium clostridioforme 90A8.</title>
        <authorList>
            <consortium name="The Broad Institute Genome Sequencing Platform"/>
            <person name="Earl A."/>
            <person name="Ward D."/>
            <person name="Feldgarden M."/>
            <person name="Gevers D."/>
            <person name="Courvalin P."/>
            <person name="Lambert T."/>
            <person name="Walker B."/>
            <person name="Young S.K."/>
            <person name="Zeng Q."/>
            <person name="Gargeya S."/>
            <person name="Fitzgerald M."/>
            <person name="Haas B."/>
            <person name="Abouelleil A."/>
            <person name="Alvarado L."/>
            <person name="Arachchi H.M."/>
            <person name="Berlin A.M."/>
            <person name="Chapman S.B."/>
            <person name="Dewar J."/>
            <person name="Goldberg J."/>
            <person name="Griggs A."/>
            <person name="Gujja S."/>
            <person name="Hansen M."/>
            <person name="Howarth C."/>
            <person name="Imamovic A."/>
            <person name="Larimer J."/>
            <person name="McCowan C."/>
            <person name="Murphy C."/>
            <person name="Neiman D."/>
            <person name="Pearson M."/>
            <person name="Priest M."/>
            <person name="Roberts A."/>
            <person name="Saif S."/>
            <person name="Shea T."/>
            <person name="Sisk P."/>
            <person name="Sykes S."/>
            <person name="Wortman J."/>
            <person name="Nusbaum C."/>
            <person name="Birren B."/>
        </authorList>
    </citation>
    <scope>NUCLEOTIDE SEQUENCE [LARGE SCALE GENOMIC DNA]</scope>
    <source>
        <strain evidence="7 8">90A8</strain>
    </source>
</reference>
<dbReference type="InterPro" id="IPR020892">
    <property type="entry name" value="Cyclophilin-type_PPIase_CS"/>
</dbReference>
<evidence type="ECO:0000256" key="4">
    <source>
        <dbReference type="RuleBase" id="RU363019"/>
    </source>
</evidence>
<comment type="catalytic activity">
    <reaction evidence="4">
        <text>[protein]-peptidylproline (omega=180) = [protein]-peptidylproline (omega=0)</text>
        <dbReference type="Rhea" id="RHEA:16237"/>
        <dbReference type="Rhea" id="RHEA-COMP:10747"/>
        <dbReference type="Rhea" id="RHEA-COMP:10748"/>
        <dbReference type="ChEBI" id="CHEBI:83833"/>
        <dbReference type="ChEBI" id="CHEBI:83834"/>
        <dbReference type="EC" id="5.2.1.8"/>
    </reaction>
</comment>
<dbReference type="PRINTS" id="PR00153">
    <property type="entry name" value="CSAPPISMRASE"/>
</dbReference>
<dbReference type="HOGENOM" id="CLU_012062_16_0_9"/>
<dbReference type="RefSeq" id="WP_002586253.1">
    <property type="nucleotide sequence ID" value="NZ_KB850979.1"/>
</dbReference>
<sequence length="237" mass="24953">MKKWMCICAAAVLTVSALTGCGASAGAATTAARTEASKEEASKAETAKKETTKTSEASEKAGDTASEEIQAAAGKHHVKINVKDYGTISVELYGDEAPITVANFLKLAKDGFYDGLTFHRIISGFMIQGGDPLGTGMGGSDQEIKGEFSNNGVENPLSHTRGAISMARSQIKDSASSQFFIVHEDSTFLDGDYACFGYVTEGMEVVDAICEDTKVEDNNGSVAKANQPVIESIEVVD</sequence>
<dbReference type="Proteomes" id="UP000013085">
    <property type="component" value="Unassembled WGS sequence"/>
</dbReference>
<feature type="compositionally biased region" description="Basic and acidic residues" evidence="5">
    <location>
        <begin position="36"/>
        <end position="62"/>
    </location>
</feature>
<dbReference type="PROSITE" id="PS51257">
    <property type="entry name" value="PROKAR_LIPOPROTEIN"/>
    <property type="match status" value="1"/>
</dbReference>
<dbReference type="GO" id="GO:0003755">
    <property type="term" value="F:peptidyl-prolyl cis-trans isomerase activity"/>
    <property type="evidence" value="ECO:0007669"/>
    <property type="project" value="UniProtKB-UniRule"/>
</dbReference>
<dbReference type="SUPFAM" id="SSF50891">
    <property type="entry name" value="Cyclophilin-like"/>
    <property type="match status" value="1"/>
</dbReference>
<organism evidence="7 8">
    <name type="scientific">[Clostridium] clostridioforme 90A8</name>
    <dbReference type="NCBI Taxonomy" id="999408"/>
    <lineage>
        <taxon>Bacteria</taxon>
        <taxon>Bacillati</taxon>
        <taxon>Bacillota</taxon>
        <taxon>Clostridia</taxon>
        <taxon>Lachnospirales</taxon>
        <taxon>Lachnospiraceae</taxon>
        <taxon>Enterocloster</taxon>
    </lineage>
</organism>